<sequence>MLKVNKVKFLVYLKKQHIQVERGLVNYLELINY</sequence>
<organism evidence="1">
    <name type="scientific">Myoviridae sp. ctCo31</name>
    <dbReference type="NCBI Taxonomy" id="2825053"/>
    <lineage>
        <taxon>Viruses</taxon>
        <taxon>Duplodnaviria</taxon>
        <taxon>Heunggongvirae</taxon>
        <taxon>Uroviricota</taxon>
        <taxon>Caudoviricetes</taxon>
    </lineage>
</organism>
<accession>A0A8S5UM90</accession>
<evidence type="ECO:0000313" key="1">
    <source>
        <dbReference type="EMBL" id="DAF95539.1"/>
    </source>
</evidence>
<dbReference type="EMBL" id="BK016109">
    <property type="protein sequence ID" value="DAF95539.1"/>
    <property type="molecule type" value="Genomic_DNA"/>
</dbReference>
<proteinExistence type="predicted"/>
<name>A0A8S5UM90_9CAUD</name>
<reference evidence="1" key="1">
    <citation type="journal article" date="2021" name="Proc. Natl. Acad. Sci. U.S.A.">
        <title>A Catalog of Tens of Thousands of Viruses from Human Metagenomes Reveals Hidden Associations with Chronic Diseases.</title>
        <authorList>
            <person name="Tisza M.J."/>
            <person name="Buck C.B."/>
        </authorList>
    </citation>
    <scope>NUCLEOTIDE SEQUENCE</scope>
    <source>
        <strain evidence="1">CtCo31</strain>
    </source>
</reference>
<protein>
    <submittedName>
        <fullName evidence="1">Uncharacterized protein</fullName>
    </submittedName>
</protein>